<evidence type="ECO:0000313" key="2">
    <source>
        <dbReference type="Proteomes" id="UP001143372"/>
    </source>
</evidence>
<accession>A0A9W6J1C9</accession>
<protein>
    <submittedName>
        <fullName evidence="1">Uncharacterized protein</fullName>
    </submittedName>
</protein>
<reference evidence="1" key="1">
    <citation type="journal article" date="2014" name="Int. J. Syst. Evol. Microbiol.">
        <title>Complete genome sequence of Corynebacterium casei LMG S-19264T (=DSM 44701T), isolated from a smear-ripened cheese.</title>
        <authorList>
            <consortium name="US DOE Joint Genome Institute (JGI-PGF)"/>
            <person name="Walter F."/>
            <person name="Albersmeier A."/>
            <person name="Kalinowski J."/>
            <person name="Ruckert C."/>
        </authorList>
    </citation>
    <scope>NUCLEOTIDE SEQUENCE</scope>
    <source>
        <strain evidence="1">VKM B-2347</strain>
    </source>
</reference>
<evidence type="ECO:0000313" key="1">
    <source>
        <dbReference type="EMBL" id="GLK69015.1"/>
    </source>
</evidence>
<comment type="caution">
    <text evidence="1">The sequence shown here is derived from an EMBL/GenBank/DDBJ whole genome shotgun (WGS) entry which is preliminary data.</text>
</comment>
<gene>
    <name evidence="1" type="ORF">GCM10008179_26530</name>
</gene>
<dbReference type="EMBL" id="BSFI01000018">
    <property type="protein sequence ID" value="GLK69015.1"/>
    <property type="molecule type" value="Genomic_DNA"/>
</dbReference>
<reference evidence="1" key="2">
    <citation type="submission" date="2023-01" db="EMBL/GenBank/DDBJ databases">
        <authorList>
            <person name="Sun Q."/>
            <person name="Evtushenko L."/>
        </authorList>
    </citation>
    <scope>NUCLEOTIDE SEQUENCE</scope>
    <source>
        <strain evidence="1">VKM B-2347</strain>
    </source>
</reference>
<sequence length="108" mass="12497">MKRQKIYEFPVDKVLNAARRKSIERNIEKNASLAPKDFEYGWDEENGDLLHIVIDPVEIEVEFQQDKVELFATAPLWARVAFTEKKKVELRSLVETVLVDAKLISAPK</sequence>
<dbReference type="RefSeq" id="WP_271169252.1">
    <property type="nucleotide sequence ID" value="NZ_BSFI01000018.1"/>
</dbReference>
<organism evidence="1 2">
    <name type="scientific">Hansschlegelia plantiphila</name>
    <dbReference type="NCBI Taxonomy" id="374655"/>
    <lineage>
        <taxon>Bacteria</taxon>
        <taxon>Pseudomonadati</taxon>
        <taxon>Pseudomonadota</taxon>
        <taxon>Alphaproteobacteria</taxon>
        <taxon>Hyphomicrobiales</taxon>
        <taxon>Methylopilaceae</taxon>
        <taxon>Hansschlegelia</taxon>
    </lineage>
</organism>
<proteinExistence type="predicted"/>
<name>A0A9W6J1C9_9HYPH</name>
<dbReference type="Proteomes" id="UP001143372">
    <property type="component" value="Unassembled WGS sequence"/>
</dbReference>
<keyword evidence="2" id="KW-1185">Reference proteome</keyword>
<dbReference type="AlphaFoldDB" id="A0A9W6J1C9"/>